<sequence length="178" mass="19154">MDSTEGRSAGFTLIELMVALALVALLLTVALPSYQSLRQEQMVKAATMAVYTDMMLLKSEALKRNRNLQLILFNSGDDNWCYRISIDGNCNSCSDACSSIEGRKGVDAGEFPGILLTATYSESAAQIRPISFSPRRGTLPSGNITISSSDTSMRVVTNNLGRVRTCAVSNLVGEVACD</sequence>
<feature type="domain" description="General secretion pathway GspH" evidence="12">
    <location>
        <begin position="46"/>
        <end position="161"/>
    </location>
</feature>
<dbReference type="InterPro" id="IPR022346">
    <property type="entry name" value="T2SS_GspH"/>
</dbReference>
<evidence type="ECO:0000259" key="12">
    <source>
        <dbReference type="Pfam" id="PF12019"/>
    </source>
</evidence>
<protein>
    <recommendedName>
        <fullName evidence="2">Type II secretion system protein H</fullName>
    </recommendedName>
    <alternativeName>
        <fullName evidence="10">General secretion pathway protein H</fullName>
    </alternativeName>
</protein>
<organism evidence="13 14">
    <name type="scientific">Aeromonas allosaccharophila</name>
    <dbReference type="NCBI Taxonomy" id="656"/>
    <lineage>
        <taxon>Bacteria</taxon>
        <taxon>Pseudomonadati</taxon>
        <taxon>Pseudomonadota</taxon>
        <taxon>Gammaproteobacteria</taxon>
        <taxon>Aeromonadales</taxon>
        <taxon>Aeromonadaceae</taxon>
        <taxon>Aeromonas</taxon>
    </lineage>
</organism>
<dbReference type="GO" id="GO:0015628">
    <property type="term" value="P:protein secretion by the type II secretion system"/>
    <property type="evidence" value="ECO:0007669"/>
    <property type="project" value="InterPro"/>
</dbReference>
<proteinExistence type="inferred from homology"/>
<dbReference type="PROSITE" id="PS00409">
    <property type="entry name" value="PROKAR_NTER_METHYL"/>
    <property type="match status" value="1"/>
</dbReference>
<evidence type="ECO:0000256" key="5">
    <source>
        <dbReference type="ARBA" id="ARBA00022519"/>
    </source>
</evidence>
<evidence type="ECO:0000256" key="10">
    <source>
        <dbReference type="ARBA" id="ARBA00030775"/>
    </source>
</evidence>
<keyword evidence="3" id="KW-1003">Cell membrane</keyword>
<evidence type="ECO:0000256" key="7">
    <source>
        <dbReference type="ARBA" id="ARBA00022989"/>
    </source>
</evidence>
<keyword evidence="8 11" id="KW-0472">Membrane</keyword>
<dbReference type="InterPro" id="IPR012902">
    <property type="entry name" value="N_methyl_site"/>
</dbReference>
<dbReference type="InterPro" id="IPR045584">
    <property type="entry name" value="Pilin-like"/>
</dbReference>
<dbReference type="EMBL" id="CP118988">
    <property type="protein sequence ID" value="WED76155.1"/>
    <property type="molecule type" value="Genomic_DNA"/>
</dbReference>
<evidence type="ECO:0000256" key="3">
    <source>
        <dbReference type="ARBA" id="ARBA00022475"/>
    </source>
</evidence>
<comment type="subcellular location">
    <subcellularLocation>
        <location evidence="1">Cell inner membrane</location>
        <topology evidence="1">Single-pass membrane protein</topology>
    </subcellularLocation>
</comment>
<dbReference type="GO" id="GO:0015627">
    <property type="term" value="C:type II protein secretion system complex"/>
    <property type="evidence" value="ECO:0007669"/>
    <property type="project" value="InterPro"/>
</dbReference>
<gene>
    <name evidence="13" type="ORF">PYU98_20050</name>
</gene>
<dbReference type="SUPFAM" id="SSF54523">
    <property type="entry name" value="Pili subunits"/>
    <property type="match status" value="1"/>
</dbReference>
<feature type="transmembrane region" description="Helical" evidence="11">
    <location>
        <begin position="12"/>
        <end position="34"/>
    </location>
</feature>
<evidence type="ECO:0000256" key="4">
    <source>
        <dbReference type="ARBA" id="ARBA00022481"/>
    </source>
</evidence>
<dbReference type="NCBIfam" id="TIGR02532">
    <property type="entry name" value="IV_pilin_GFxxxE"/>
    <property type="match status" value="1"/>
</dbReference>
<evidence type="ECO:0000256" key="8">
    <source>
        <dbReference type="ARBA" id="ARBA00023136"/>
    </source>
</evidence>
<evidence type="ECO:0000256" key="6">
    <source>
        <dbReference type="ARBA" id="ARBA00022692"/>
    </source>
</evidence>
<dbReference type="Gene3D" id="3.30.700.10">
    <property type="entry name" value="Glycoprotein, Type 4 Pilin"/>
    <property type="match status" value="1"/>
</dbReference>
<evidence type="ECO:0000313" key="13">
    <source>
        <dbReference type="EMBL" id="WED76155.1"/>
    </source>
</evidence>
<name>A0AAX3NT13_9GAMM</name>
<evidence type="ECO:0000256" key="1">
    <source>
        <dbReference type="ARBA" id="ARBA00004377"/>
    </source>
</evidence>
<accession>A0AAX3NT13</accession>
<comment type="similarity">
    <text evidence="9">Belongs to the GSP H family.</text>
</comment>
<evidence type="ECO:0000313" key="14">
    <source>
        <dbReference type="Proteomes" id="UP001213721"/>
    </source>
</evidence>
<keyword evidence="7 11" id="KW-1133">Transmembrane helix</keyword>
<dbReference type="Pfam" id="PF07963">
    <property type="entry name" value="N_methyl"/>
    <property type="match status" value="1"/>
</dbReference>
<dbReference type="Proteomes" id="UP001213721">
    <property type="component" value="Chromosome"/>
</dbReference>
<dbReference type="RefSeq" id="WP_139707719.1">
    <property type="nucleotide sequence ID" value="NZ_CAAKNO010000004.1"/>
</dbReference>
<evidence type="ECO:0000256" key="2">
    <source>
        <dbReference type="ARBA" id="ARBA00021549"/>
    </source>
</evidence>
<evidence type="ECO:0000256" key="11">
    <source>
        <dbReference type="SAM" id="Phobius"/>
    </source>
</evidence>
<dbReference type="GO" id="GO:0005886">
    <property type="term" value="C:plasma membrane"/>
    <property type="evidence" value="ECO:0007669"/>
    <property type="project" value="UniProtKB-SubCell"/>
</dbReference>
<dbReference type="Pfam" id="PF12019">
    <property type="entry name" value="GspH"/>
    <property type="match status" value="1"/>
</dbReference>
<keyword evidence="6 11" id="KW-0812">Transmembrane</keyword>
<keyword evidence="4" id="KW-0488">Methylation</keyword>
<reference evidence="13" key="1">
    <citation type="submission" date="2023-02" db="EMBL/GenBank/DDBJ databases">
        <title>The sequence of Aeromonas allosaccharophila K520.</title>
        <authorList>
            <person name="Luo X."/>
        </authorList>
    </citation>
    <scope>NUCLEOTIDE SEQUENCE</scope>
    <source>
        <strain evidence="13">K520</strain>
    </source>
</reference>
<evidence type="ECO:0000256" key="9">
    <source>
        <dbReference type="ARBA" id="ARBA00025772"/>
    </source>
</evidence>
<keyword evidence="5" id="KW-0997">Cell inner membrane</keyword>
<dbReference type="AlphaFoldDB" id="A0AAX3NT13"/>